<dbReference type="Pfam" id="PF05016">
    <property type="entry name" value="ParE_toxin"/>
    <property type="match status" value="1"/>
</dbReference>
<dbReference type="OrthoDB" id="7173315at2"/>
<evidence type="ECO:0000313" key="4">
    <source>
        <dbReference type="Proteomes" id="UP000006765"/>
    </source>
</evidence>
<accession>K2I4C0</accession>
<reference evidence="3 4" key="1">
    <citation type="journal article" date="2012" name="J. Bacteriol.">
        <title>Draft Genome Sequence of Oceaniovalibus guishaninsula JLT2003T.</title>
        <authorList>
            <person name="Tang K."/>
            <person name="Liu K."/>
            <person name="Jiao N."/>
        </authorList>
    </citation>
    <scope>NUCLEOTIDE SEQUENCE [LARGE SCALE GENOMIC DNA]</scope>
    <source>
        <strain evidence="3 4">JLT2003</strain>
    </source>
</reference>
<gene>
    <name evidence="3" type="ORF">OCGS_2190</name>
</gene>
<dbReference type="InterPro" id="IPR028344">
    <property type="entry name" value="ParE1/4"/>
</dbReference>
<dbReference type="eggNOG" id="COG3668">
    <property type="taxonomic scope" value="Bacteria"/>
</dbReference>
<protein>
    <recommendedName>
        <fullName evidence="2">Toxin</fullName>
    </recommendedName>
</protein>
<evidence type="ECO:0000313" key="3">
    <source>
        <dbReference type="EMBL" id="EKE43705.1"/>
    </source>
</evidence>
<proteinExistence type="inferred from homology"/>
<name>K2I4C0_9RHOB</name>
<keyword evidence="1" id="KW-1277">Toxin-antitoxin system</keyword>
<evidence type="ECO:0000256" key="2">
    <source>
        <dbReference type="PIRNR" id="PIRNR029218"/>
    </source>
</evidence>
<dbReference type="AlphaFoldDB" id="K2I4C0"/>
<evidence type="ECO:0000256" key="1">
    <source>
        <dbReference type="ARBA" id="ARBA00022649"/>
    </source>
</evidence>
<comment type="caution">
    <text evidence="3">The sequence shown here is derived from an EMBL/GenBank/DDBJ whole genome shotgun (WGS) entry which is preliminary data.</text>
</comment>
<dbReference type="RefSeq" id="WP_007427342.1">
    <property type="nucleotide sequence ID" value="NZ_AMGO01000049.1"/>
</dbReference>
<dbReference type="STRING" id="1231392.OCGS_2190"/>
<organism evidence="3 4">
    <name type="scientific">Oceaniovalibus guishaninsula JLT2003</name>
    <dbReference type="NCBI Taxonomy" id="1231392"/>
    <lineage>
        <taxon>Bacteria</taxon>
        <taxon>Pseudomonadati</taxon>
        <taxon>Pseudomonadota</taxon>
        <taxon>Alphaproteobacteria</taxon>
        <taxon>Rhodobacterales</taxon>
        <taxon>Roseobacteraceae</taxon>
        <taxon>Oceaniovalibus</taxon>
    </lineage>
</organism>
<dbReference type="PIRSF" id="PIRSF029218">
    <property type="entry name" value="ParE"/>
    <property type="match status" value="1"/>
</dbReference>
<dbReference type="InterPro" id="IPR035093">
    <property type="entry name" value="RelE/ParE_toxin_dom_sf"/>
</dbReference>
<keyword evidence="4" id="KW-1185">Reference proteome</keyword>
<comment type="similarity">
    <text evidence="2">Belongs to the RelE toxin family.</text>
</comment>
<dbReference type="Gene3D" id="3.30.2310.20">
    <property type="entry name" value="RelE-like"/>
    <property type="match status" value="1"/>
</dbReference>
<dbReference type="InterPro" id="IPR007712">
    <property type="entry name" value="RelE/ParE_toxin"/>
</dbReference>
<dbReference type="EMBL" id="AMGO01000049">
    <property type="protein sequence ID" value="EKE43705.1"/>
    <property type="molecule type" value="Genomic_DNA"/>
</dbReference>
<dbReference type="Proteomes" id="UP000006765">
    <property type="component" value="Unassembled WGS sequence"/>
</dbReference>
<sequence>MAWRLSGKAEEDLIAIWLQGARAFGANQADRYQDSFEMAFALLAEFPELARERTELTPPIWVHPCGVHLIVYLVRPDADIFVVRVRHSREDWTSDPT</sequence>